<reference evidence="5 6" key="1">
    <citation type="journal article" date="2018" name="Int. J. Syst. Evol. Microbiol.">
        <title>Uliginosibacterium sediminicola sp. nov., isolated from freshwater sediment.</title>
        <authorList>
            <person name="Hwang W.M."/>
            <person name="Kim S.M."/>
            <person name="Kang K."/>
            <person name="Ahn T.Y."/>
        </authorList>
    </citation>
    <scope>NUCLEOTIDE SEQUENCE [LARGE SCALE GENOMIC DNA]</scope>
    <source>
        <strain evidence="5 6">M1-21</strain>
    </source>
</reference>
<protein>
    <submittedName>
        <fullName evidence="5">Pectate lyase</fullName>
    </submittedName>
</protein>
<evidence type="ECO:0000313" key="6">
    <source>
        <dbReference type="Proteomes" id="UP001410394"/>
    </source>
</evidence>
<dbReference type="InterPro" id="IPR002022">
    <property type="entry name" value="Pec_lyase"/>
</dbReference>
<dbReference type="PANTHER" id="PTHR31683">
    <property type="entry name" value="PECTATE LYASE 18-RELATED"/>
    <property type="match status" value="1"/>
</dbReference>
<name>A0ABU9YUZ8_9RHOO</name>
<dbReference type="Proteomes" id="UP001410394">
    <property type="component" value="Unassembled WGS sequence"/>
</dbReference>
<keyword evidence="6" id="KW-1185">Reference proteome</keyword>
<feature type="domain" description="Pectate lyase" evidence="4">
    <location>
        <begin position="185"/>
        <end position="471"/>
    </location>
</feature>
<organism evidence="5 6">
    <name type="scientific">Uliginosibacterium sediminicola</name>
    <dbReference type="NCBI Taxonomy" id="2024550"/>
    <lineage>
        <taxon>Bacteria</taxon>
        <taxon>Pseudomonadati</taxon>
        <taxon>Pseudomonadota</taxon>
        <taxon>Betaproteobacteria</taxon>
        <taxon>Rhodocyclales</taxon>
        <taxon>Zoogloeaceae</taxon>
        <taxon>Uliginosibacterium</taxon>
    </lineage>
</organism>
<gene>
    <name evidence="5" type="ORF">ABDB84_03575</name>
</gene>
<dbReference type="InterPro" id="IPR045032">
    <property type="entry name" value="PEL"/>
</dbReference>
<comment type="similarity">
    <text evidence="2">Belongs to the polysaccharide lyase 1 family.</text>
</comment>
<sequence length="577" mass="59863">MGNTEMIRSALVMALGMGLAACGGGGGGGGDSTTTAVASSSAATSSAASSTASSTSSSAASSSTSSAASSSASSITSLGATGWATVGTNNLGVTGTTGGNAATSAKTYTVTNRNEFIQALYANAATINTDGSYSGTLDSSSKIIYVSGTIDLSMDKSLTALGESGYFTYGNASSSLNCSQYGGYASATAMWTAYYAAYKPSVWGTAALQIGSNTTVSGTPENARACYAAQQKKVVYINIPSNTSIIGVGSTAKIIHGNLVLGSSSSAPVDNIVVRNITFEDSFDYFPQWDPTDSTTGRWNSAYDNVSVMYATHVWLDHNTFTDGTNVDANYPSVWNETYAGTDYASSANGVLYHVQHHDGLSDVTKNANYVTLSYNYYHDHDKSLLFGGTDTASTSAENPNALKVSVHHNYFKNLRQRQPRVRYGMVHIYNNYFEGDLSASVNYQWSVGWYSGQASKLYVENNVIQLNNGSPTAATVYGGSSSTSKSSSCATTMGTGYDSSYCSAYSYYSGNLLNGSALSVQDLSSANITTTSTPWYASGVTSGTPGATPSSYYSYTPDDASVVASSVPAAAGAGKL</sequence>
<evidence type="ECO:0000313" key="5">
    <source>
        <dbReference type="EMBL" id="MEN3067545.1"/>
    </source>
</evidence>
<accession>A0ABU9YUZ8</accession>
<keyword evidence="2" id="KW-0624">Polysaccharide degradation</keyword>
<evidence type="ECO:0000256" key="3">
    <source>
        <dbReference type="SAM" id="MobiDB-lite"/>
    </source>
</evidence>
<dbReference type="Gene3D" id="2.160.20.10">
    <property type="entry name" value="Single-stranded right-handed beta-helix, Pectin lyase-like"/>
    <property type="match status" value="1"/>
</dbReference>
<dbReference type="InterPro" id="IPR011050">
    <property type="entry name" value="Pectin_lyase_fold/virulence"/>
</dbReference>
<dbReference type="Pfam" id="PF00544">
    <property type="entry name" value="Pectate_lyase_4"/>
    <property type="match status" value="1"/>
</dbReference>
<dbReference type="RefSeq" id="WP_345918310.1">
    <property type="nucleotide sequence ID" value="NZ_JBDIVE010000001.1"/>
</dbReference>
<comment type="subcellular location">
    <subcellularLocation>
        <location evidence="2">Secreted</location>
    </subcellularLocation>
</comment>
<dbReference type="SMART" id="SM00656">
    <property type="entry name" value="Amb_all"/>
    <property type="match status" value="1"/>
</dbReference>
<evidence type="ECO:0000259" key="4">
    <source>
        <dbReference type="SMART" id="SM00656"/>
    </source>
</evidence>
<keyword evidence="2" id="KW-0119">Carbohydrate metabolism</keyword>
<evidence type="ECO:0000256" key="1">
    <source>
        <dbReference type="ARBA" id="ARBA00023239"/>
    </source>
</evidence>
<comment type="caution">
    <text evidence="5">The sequence shown here is derived from an EMBL/GenBank/DDBJ whole genome shotgun (WGS) entry which is preliminary data.</text>
</comment>
<keyword evidence="2" id="KW-0964">Secreted</keyword>
<feature type="region of interest" description="Disordered" evidence="3">
    <location>
        <begin position="51"/>
        <end position="70"/>
    </location>
</feature>
<dbReference type="EMBL" id="JBDIVE010000001">
    <property type="protein sequence ID" value="MEN3067545.1"/>
    <property type="molecule type" value="Genomic_DNA"/>
</dbReference>
<keyword evidence="1 2" id="KW-0456">Lyase</keyword>
<proteinExistence type="inferred from homology"/>
<dbReference type="SUPFAM" id="SSF51126">
    <property type="entry name" value="Pectin lyase-like"/>
    <property type="match status" value="1"/>
</dbReference>
<dbReference type="GO" id="GO:0016829">
    <property type="term" value="F:lyase activity"/>
    <property type="evidence" value="ECO:0007669"/>
    <property type="project" value="UniProtKB-KW"/>
</dbReference>
<dbReference type="InterPro" id="IPR012334">
    <property type="entry name" value="Pectin_lyas_fold"/>
</dbReference>
<dbReference type="PANTHER" id="PTHR31683:SF18">
    <property type="entry name" value="PECTATE LYASE 21-RELATED"/>
    <property type="match status" value="1"/>
</dbReference>
<evidence type="ECO:0000256" key="2">
    <source>
        <dbReference type="RuleBase" id="RU361173"/>
    </source>
</evidence>